<dbReference type="GO" id="GO:0005634">
    <property type="term" value="C:nucleus"/>
    <property type="evidence" value="ECO:0007669"/>
    <property type="project" value="UniProtKB-SubCell"/>
</dbReference>
<keyword evidence="1 2" id="KW-0371">Homeobox</keyword>
<sequence>MSSYLRKLCKKQISTCKRKEQDQGKDGGNALKKPRLVFTDVQRRTLYAIFKENKRPSKELQITISHQLGLELSTISNFFMNARRRSLDKWQDEGCADSGSSSSSSSTCPVVCHVYLIIVLLYDTVVNT</sequence>
<feature type="domain" description="Homeobox" evidence="3">
    <location>
        <begin position="29"/>
        <end position="89"/>
    </location>
</feature>
<evidence type="ECO:0000313" key="5">
    <source>
        <dbReference type="Proteomes" id="UP000018936"/>
    </source>
</evidence>
<proteinExistence type="predicted"/>
<dbReference type="EMBL" id="AZIM01001113">
    <property type="protein sequence ID" value="ETE68056.1"/>
    <property type="molecule type" value="Genomic_DNA"/>
</dbReference>
<dbReference type="Proteomes" id="UP000018936">
    <property type="component" value="Unassembled WGS sequence"/>
</dbReference>
<dbReference type="PANTHER" id="PTHR14057">
    <property type="entry name" value="TRANSCRIPTION FACTOR ONECUT"/>
    <property type="match status" value="1"/>
</dbReference>
<evidence type="ECO:0000256" key="1">
    <source>
        <dbReference type="PROSITE-ProRule" id="PRU00108"/>
    </source>
</evidence>
<dbReference type="PANTHER" id="PTHR14057:SF9">
    <property type="entry name" value="HEPATOCYTE NUCLEAR FACTOR 6"/>
    <property type="match status" value="1"/>
</dbReference>
<dbReference type="FunFam" id="1.10.10.60:FF:000054">
    <property type="entry name" value="One cut domain family member"/>
    <property type="match status" value="1"/>
</dbReference>
<feature type="DNA-binding region" description="Homeobox" evidence="1">
    <location>
        <begin position="31"/>
        <end position="90"/>
    </location>
</feature>
<evidence type="ECO:0000259" key="3">
    <source>
        <dbReference type="PROSITE" id="PS50071"/>
    </source>
</evidence>
<evidence type="ECO:0000256" key="2">
    <source>
        <dbReference type="RuleBase" id="RU000682"/>
    </source>
</evidence>
<dbReference type="GO" id="GO:0000981">
    <property type="term" value="F:DNA-binding transcription factor activity, RNA polymerase II-specific"/>
    <property type="evidence" value="ECO:0007669"/>
    <property type="project" value="TreeGrafter"/>
</dbReference>
<dbReference type="SMART" id="SM00389">
    <property type="entry name" value="HOX"/>
    <property type="match status" value="1"/>
</dbReference>
<dbReference type="PROSITE" id="PS50071">
    <property type="entry name" value="HOMEOBOX_2"/>
    <property type="match status" value="1"/>
</dbReference>
<dbReference type="OrthoDB" id="10068888at2759"/>
<dbReference type="GO" id="GO:0000978">
    <property type="term" value="F:RNA polymerase II cis-regulatory region sequence-specific DNA binding"/>
    <property type="evidence" value="ECO:0007669"/>
    <property type="project" value="TreeGrafter"/>
</dbReference>
<dbReference type="InterPro" id="IPR051649">
    <property type="entry name" value="CUT_Homeobox"/>
</dbReference>
<gene>
    <name evidence="4" type="primary">Onecut1</name>
    <name evidence="4" type="ORF">L345_06161</name>
</gene>
<dbReference type="AlphaFoldDB" id="V8P1J6"/>
<keyword evidence="5" id="KW-1185">Reference proteome</keyword>
<evidence type="ECO:0000313" key="4">
    <source>
        <dbReference type="EMBL" id="ETE68056.1"/>
    </source>
</evidence>
<reference evidence="4 5" key="1">
    <citation type="journal article" date="2013" name="Proc. Natl. Acad. Sci. U.S.A.">
        <title>The king cobra genome reveals dynamic gene evolution and adaptation in the snake venom system.</title>
        <authorList>
            <person name="Vonk F.J."/>
            <person name="Casewell N.R."/>
            <person name="Henkel C.V."/>
            <person name="Heimberg A.M."/>
            <person name="Jansen H.J."/>
            <person name="McCleary R.J."/>
            <person name="Kerkkamp H.M."/>
            <person name="Vos R.A."/>
            <person name="Guerreiro I."/>
            <person name="Calvete J.J."/>
            <person name="Wuster W."/>
            <person name="Woods A.E."/>
            <person name="Logan J.M."/>
            <person name="Harrison R.A."/>
            <person name="Castoe T.A."/>
            <person name="de Koning A.P."/>
            <person name="Pollock D.D."/>
            <person name="Yandell M."/>
            <person name="Calderon D."/>
            <person name="Renjifo C."/>
            <person name="Currier R.B."/>
            <person name="Salgado D."/>
            <person name="Pla D."/>
            <person name="Sanz L."/>
            <person name="Hyder A.S."/>
            <person name="Ribeiro J.M."/>
            <person name="Arntzen J.W."/>
            <person name="van den Thillart G.E."/>
            <person name="Boetzer M."/>
            <person name="Pirovano W."/>
            <person name="Dirks R.P."/>
            <person name="Spaink H.P."/>
            <person name="Duboule D."/>
            <person name="McGlinn E."/>
            <person name="Kini R.M."/>
            <person name="Richardson M.K."/>
        </authorList>
    </citation>
    <scope>NUCLEOTIDE SEQUENCE</scope>
    <source>
        <tissue evidence="4">Blood</tissue>
    </source>
</reference>
<dbReference type="Pfam" id="PF00046">
    <property type="entry name" value="Homeodomain"/>
    <property type="match status" value="1"/>
</dbReference>
<accession>V8P1J6</accession>
<dbReference type="Gene3D" id="1.10.10.60">
    <property type="entry name" value="Homeodomain-like"/>
    <property type="match status" value="1"/>
</dbReference>
<name>V8P1J6_OPHHA</name>
<dbReference type="InterPro" id="IPR001356">
    <property type="entry name" value="HD"/>
</dbReference>
<feature type="non-terminal residue" evidence="4">
    <location>
        <position position="1"/>
    </location>
</feature>
<dbReference type="CDD" id="cd00086">
    <property type="entry name" value="homeodomain"/>
    <property type="match status" value="1"/>
</dbReference>
<dbReference type="InterPro" id="IPR009057">
    <property type="entry name" value="Homeodomain-like_sf"/>
</dbReference>
<dbReference type="SUPFAM" id="SSF46689">
    <property type="entry name" value="Homeodomain-like"/>
    <property type="match status" value="1"/>
</dbReference>
<keyword evidence="1 2" id="KW-0539">Nucleus</keyword>
<keyword evidence="1 2" id="KW-0238">DNA-binding</keyword>
<protein>
    <submittedName>
        <fullName evidence="4">Hepatocyte nuclear factor 6</fullName>
    </submittedName>
</protein>
<comment type="caution">
    <text evidence="4">The sequence shown here is derived from an EMBL/GenBank/DDBJ whole genome shotgun (WGS) entry which is preliminary data.</text>
</comment>
<organism evidence="4 5">
    <name type="scientific">Ophiophagus hannah</name>
    <name type="common">King cobra</name>
    <name type="synonym">Naja hannah</name>
    <dbReference type="NCBI Taxonomy" id="8665"/>
    <lineage>
        <taxon>Eukaryota</taxon>
        <taxon>Metazoa</taxon>
        <taxon>Chordata</taxon>
        <taxon>Craniata</taxon>
        <taxon>Vertebrata</taxon>
        <taxon>Euteleostomi</taxon>
        <taxon>Lepidosauria</taxon>
        <taxon>Squamata</taxon>
        <taxon>Bifurcata</taxon>
        <taxon>Unidentata</taxon>
        <taxon>Episquamata</taxon>
        <taxon>Toxicofera</taxon>
        <taxon>Serpentes</taxon>
        <taxon>Colubroidea</taxon>
        <taxon>Elapidae</taxon>
        <taxon>Elapinae</taxon>
        <taxon>Ophiophagus</taxon>
    </lineage>
</organism>
<comment type="subcellular location">
    <subcellularLocation>
        <location evidence="1 2">Nucleus</location>
    </subcellularLocation>
</comment>